<dbReference type="EMBL" id="QKWP01000131">
    <property type="protein sequence ID" value="RIB26591.1"/>
    <property type="molecule type" value="Genomic_DNA"/>
</dbReference>
<dbReference type="PANTHER" id="PTHR43591:SF24">
    <property type="entry name" value="2-METHOXY-6-POLYPRENYL-1,4-BENZOQUINOL METHYLASE, MITOCHONDRIAL"/>
    <property type="match status" value="1"/>
</dbReference>
<dbReference type="Pfam" id="PF13649">
    <property type="entry name" value="Methyltransf_25"/>
    <property type="match status" value="1"/>
</dbReference>
<protein>
    <submittedName>
        <fullName evidence="2">S-adenosyl-L-methionine-dependent methyltransferase</fullName>
    </submittedName>
</protein>
<sequence length="320" mass="37006">MGLCISKLRKDKFLISSNNIGLESESINLSNNRDSNRFHFENGRRYHNVENSVYFLPNDDDECDRLHLQHFIERYIWQSNFFAPVDHLLCQEGAMVLDVGTGAGSWLLEMATNYPKAKFIGLDISPIQPEFIKPKNTEFIEANVLETLPFDNNTFDYIFQRILYVGIPGNNWPLVVNELVRVLKPGGYIELLEIDFQYSFMGPATTRLINGILIMFDERGLDPMACYKLQGYLEEHEQLHNVHCEIKKCLDCEDGNKLCKLSSENYTTALMAMKPKLMSIIEVSSDEYDNLVKKMGDELMELESFNPRVRVYAQKKNMKK</sequence>
<reference evidence="2 3" key="1">
    <citation type="submission" date="2018-06" db="EMBL/GenBank/DDBJ databases">
        <title>Comparative genomics reveals the genomic features of Rhizophagus irregularis, R. cerebriforme, R. diaphanum and Gigaspora rosea, and their symbiotic lifestyle signature.</title>
        <authorList>
            <person name="Morin E."/>
            <person name="San Clemente H."/>
            <person name="Chen E.C.H."/>
            <person name="De La Providencia I."/>
            <person name="Hainaut M."/>
            <person name="Kuo A."/>
            <person name="Kohler A."/>
            <person name="Murat C."/>
            <person name="Tang N."/>
            <person name="Roy S."/>
            <person name="Loubradou J."/>
            <person name="Henrissat B."/>
            <person name="Grigoriev I.V."/>
            <person name="Corradi N."/>
            <person name="Roux C."/>
            <person name="Martin F.M."/>
        </authorList>
    </citation>
    <scope>NUCLEOTIDE SEQUENCE [LARGE SCALE GENOMIC DNA]</scope>
    <source>
        <strain evidence="2 3">DAOM 194757</strain>
    </source>
</reference>
<comment type="caution">
    <text evidence="2">The sequence shown here is derived from an EMBL/GenBank/DDBJ whole genome shotgun (WGS) entry which is preliminary data.</text>
</comment>
<dbReference type="CDD" id="cd02440">
    <property type="entry name" value="AdoMet_MTases"/>
    <property type="match status" value="1"/>
</dbReference>
<dbReference type="SUPFAM" id="SSF53335">
    <property type="entry name" value="S-adenosyl-L-methionine-dependent methyltransferases"/>
    <property type="match status" value="1"/>
</dbReference>
<dbReference type="InterPro" id="IPR029063">
    <property type="entry name" value="SAM-dependent_MTases_sf"/>
</dbReference>
<dbReference type="OrthoDB" id="2013972at2759"/>
<dbReference type="Proteomes" id="UP000266673">
    <property type="component" value="Unassembled WGS sequence"/>
</dbReference>
<keyword evidence="3" id="KW-1185">Reference proteome</keyword>
<keyword evidence="2" id="KW-0808">Transferase</keyword>
<proteinExistence type="predicted"/>
<name>A0A397VXP9_9GLOM</name>
<dbReference type="GO" id="GO:0008168">
    <property type="term" value="F:methyltransferase activity"/>
    <property type="evidence" value="ECO:0007669"/>
    <property type="project" value="UniProtKB-KW"/>
</dbReference>
<evidence type="ECO:0000313" key="2">
    <source>
        <dbReference type="EMBL" id="RIB26591.1"/>
    </source>
</evidence>
<organism evidence="2 3">
    <name type="scientific">Gigaspora rosea</name>
    <dbReference type="NCBI Taxonomy" id="44941"/>
    <lineage>
        <taxon>Eukaryota</taxon>
        <taxon>Fungi</taxon>
        <taxon>Fungi incertae sedis</taxon>
        <taxon>Mucoromycota</taxon>
        <taxon>Glomeromycotina</taxon>
        <taxon>Glomeromycetes</taxon>
        <taxon>Diversisporales</taxon>
        <taxon>Gigasporaceae</taxon>
        <taxon>Gigaspora</taxon>
    </lineage>
</organism>
<dbReference type="AlphaFoldDB" id="A0A397VXP9"/>
<accession>A0A397VXP9</accession>
<feature type="domain" description="Methyltransferase" evidence="1">
    <location>
        <begin position="96"/>
        <end position="187"/>
    </location>
</feature>
<dbReference type="InterPro" id="IPR041698">
    <property type="entry name" value="Methyltransf_25"/>
</dbReference>
<evidence type="ECO:0000313" key="3">
    <source>
        <dbReference type="Proteomes" id="UP000266673"/>
    </source>
</evidence>
<dbReference type="Gene3D" id="3.40.50.150">
    <property type="entry name" value="Vaccinia Virus protein VP39"/>
    <property type="match status" value="1"/>
</dbReference>
<evidence type="ECO:0000259" key="1">
    <source>
        <dbReference type="Pfam" id="PF13649"/>
    </source>
</evidence>
<dbReference type="PANTHER" id="PTHR43591">
    <property type="entry name" value="METHYLTRANSFERASE"/>
    <property type="match status" value="1"/>
</dbReference>
<keyword evidence="2" id="KW-0489">Methyltransferase</keyword>
<dbReference type="STRING" id="44941.A0A397VXP9"/>
<dbReference type="GO" id="GO:0032259">
    <property type="term" value="P:methylation"/>
    <property type="evidence" value="ECO:0007669"/>
    <property type="project" value="UniProtKB-KW"/>
</dbReference>
<gene>
    <name evidence="2" type="ORF">C2G38_2163021</name>
</gene>